<feature type="region of interest" description="Disordered" evidence="1">
    <location>
        <begin position="592"/>
        <end position="618"/>
    </location>
</feature>
<feature type="signal peptide" evidence="2">
    <location>
        <begin position="1"/>
        <end position="25"/>
    </location>
</feature>
<reference evidence="3" key="1">
    <citation type="submission" date="2022-07" db="EMBL/GenBank/DDBJ databases">
        <title>Phylogenomic reconstructions and comparative analyses of Kickxellomycotina fungi.</title>
        <authorList>
            <person name="Reynolds N.K."/>
            <person name="Stajich J.E."/>
            <person name="Barry K."/>
            <person name="Grigoriev I.V."/>
            <person name="Crous P."/>
            <person name="Smith M.E."/>
        </authorList>
    </citation>
    <scope>NUCLEOTIDE SEQUENCE</scope>
    <source>
        <strain evidence="3">BCRC 34882</strain>
    </source>
</reference>
<accession>A0ABQ8PF87</accession>
<keyword evidence="2" id="KW-0732">Signal</keyword>
<protein>
    <recommendedName>
        <fullName evidence="5">Fungal-type protein kinase domain-containing protein</fullName>
    </recommendedName>
</protein>
<evidence type="ECO:0000313" key="4">
    <source>
        <dbReference type="Proteomes" id="UP001151295"/>
    </source>
</evidence>
<evidence type="ECO:0000313" key="3">
    <source>
        <dbReference type="EMBL" id="KAJ1987867.1"/>
    </source>
</evidence>
<evidence type="ECO:0008006" key="5">
    <source>
        <dbReference type="Google" id="ProtNLM"/>
    </source>
</evidence>
<proteinExistence type="predicted"/>
<feature type="region of interest" description="Disordered" evidence="1">
    <location>
        <begin position="644"/>
        <end position="666"/>
    </location>
</feature>
<gene>
    <name evidence="3" type="ORF">EDC05_005598</name>
</gene>
<evidence type="ECO:0000256" key="1">
    <source>
        <dbReference type="SAM" id="MobiDB-lite"/>
    </source>
</evidence>
<evidence type="ECO:0000256" key="2">
    <source>
        <dbReference type="SAM" id="SignalP"/>
    </source>
</evidence>
<sequence length="677" mass="75711">MQKPTANNKLGFCLLLVIGIFRTLAYYNAVPHCQNTVQSTDDPTKENDDLEARRRAICKVVREHLDESTYYVKNIVDGRLELKDEYSAFKSAVGDKFEGLVDEIMDSTHDEEHPAISRGSRNKVEREKADYFGELFLKMRDFAARSIDDIRYNKTQYEHIDKQDTPVSGTNIKPDGLFCFSFTDVSFETTHIILEVKPTEFSKHIPDKTLGQIGDYVLSVWNEQPLRTFVPVLMLHGQRLDLLLFTRSKVLKVMVTRQKPKGQLGGQDLWIPTDRFSECTAYSTLRKNGVTGVPEVLYYGTLKADFFGYRMEILLLEDCGTPIIDHLDNISTPQNFMKCANKLAKCAKEAASTLVHAYDAADDVDIDMPNILQNEDEHGRFTGTPLYMSIQILRGFNIRGVTHDIKSLFMIVLHTLAVLNKSAEVTDDAKYGWKFLGSEIMAILRIGFFACSNTYLEKLGCPKLTVGLKKVVKSMYRFLFQDKDGIYIGGKLGNRLDYERGFKLGAAGGFLDDEVLAKLQFIQQNYAMQEMEVDMSSALPVPMPQAMQSKQIKLQAEASAPRASAARTLAPVAAAVPASYARARTLVVRTNVVKDKKPNVSPPAPSNNSGSNNDKEETPLLTYLQVGTAIILKYMEYSTGCRPTHRTATSGGRIGSKPVSAQFTSGPTSQATQFLVY</sequence>
<dbReference type="EMBL" id="JANBQD010000113">
    <property type="protein sequence ID" value="KAJ1987867.1"/>
    <property type="molecule type" value="Genomic_DNA"/>
</dbReference>
<dbReference type="Proteomes" id="UP001151295">
    <property type="component" value="Unassembled WGS sequence"/>
</dbReference>
<keyword evidence="4" id="KW-1185">Reference proteome</keyword>
<comment type="caution">
    <text evidence="3">The sequence shown here is derived from an EMBL/GenBank/DDBJ whole genome shotgun (WGS) entry which is preliminary data.</text>
</comment>
<feature type="chain" id="PRO_5047363041" description="Fungal-type protein kinase domain-containing protein" evidence="2">
    <location>
        <begin position="26"/>
        <end position="677"/>
    </location>
</feature>
<name>A0ABQ8PF87_9FUNG</name>
<organism evidence="3 4">
    <name type="scientific">Coemansia umbellata</name>
    <dbReference type="NCBI Taxonomy" id="1424467"/>
    <lineage>
        <taxon>Eukaryota</taxon>
        <taxon>Fungi</taxon>
        <taxon>Fungi incertae sedis</taxon>
        <taxon>Zoopagomycota</taxon>
        <taxon>Kickxellomycotina</taxon>
        <taxon>Kickxellomycetes</taxon>
        <taxon>Kickxellales</taxon>
        <taxon>Kickxellaceae</taxon>
        <taxon>Coemansia</taxon>
    </lineage>
</organism>